<sequence length="69" mass="7443">MQDLAGLLAGRGMRAMHVGGPMREVVSNTARLTETDPLAMATYLKSLPPRYGEVRPSGRMCGGMMGMCR</sequence>
<dbReference type="EMBL" id="JAELXT010000043">
    <property type="protein sequence ID" value="MBJ6128227.1"/>
    <property type="molecule type" value="Genomic_DNA"/>
</dbReference>
<dbReference type="RefSeq" id="WP_199051501.1">
    <property type="nucleotide sequence ID" value="NZ_JAELXT010000043.1"/>
</dbReference>
<protein>
    <submittedName>
        <fullName evidence="1">Uncharacterized protein</fullName>
    </submittedName>
</protein>
<evidence type="ECO:0000313" key="1">
    <source>
        <dbReference type="EMBL" id="MBJ6128227.1"/>
    </source>
</evidence>
<dbReference type="Proteomes" id="UP000620670">
    <property type="component" value="Unassembled WGS sequence"/>
</dbReference>
<accession>A0ABS0Y7E5</accession>
<proteinExistence type="predicted"/>
<evidence type="ECO:0000313" key="2">
    <source>
        <dbReference type="Proteomes" id="UP000620670"/>
    </source>
</evidence>
<gene>
    <name evidence="1" type="ORF">JAO75_22765</name>
</gene>
<name>A0ABS0Y7E5_9HYPH</name>
<keyword evidence="2" id="KW-1185">Reference proteome</keyword>
<comment type="caution">
    <text evidence="1">The sequence shown here is derived from an EMBL/GenBank/DDBJ whole genome shotgun (WGS) entry which is preliminary data.</text>
</comment>
<reference evidence="2" key="1">
    <citation type="submission" date="2020-12" db="EMBL/GenBank/DDBJ databases">
        <title>Hymenobacter sp.</title>
        <authorList>
            <person name="Kim M.K."/>
        </authorList>
    </citation>
    <scope>NUCLEOTIDE SEQUENCE [LARGE SCALE GENOMIC DNA]</scope>
    <source>
        <strain evidence="2">BT325</strain>
    </source>
</reference>
<organism evidence="1 2">
    <name type="scientific">Microvirga splendida</name>
    <dbReference type="NCBI Taxonomy" id="2795727"/>
    <lineage>
        <taxon>Bacteria</taxon>
        <taxon>Pseudomonadati</taxon>
        <taxon>Pseudomonadota</taxon>
        <taxon>Alphaproteobacteria</taxon>
        <taxon>Hyphomicrobiales</taxon>
        <taxon>Methylobacteriaceae</taxon>
        <taxon>Microvirga</taxon>
    </lineage>
</organism>